<comment type="similarity">
    <text evidence="1">Belongs to the peroxiredoxin family. AhpC/Prx1 subfamily.</text>
</comment>
<protein>
    <recommendedName>
        <fullName evidence="3">Thioredoxin peroxidase</fullName>
    </recommendedName>
</protein>
<dbReference type="PANTHER" id="PTHR10681:SF128">
    <property type="entry name" value="THIOREDOXIN-DEPENDENT PEROXIDE REDUCTASE, MITOCHONDRIAL"/>
    <property type="match status" value="1"/>
</dbReference>
<dbReference type="AlphaFoldDB" id="A0A246FJ92"/>
<organism evidence="7 8">
    <name type="scientific">Hymenobacter amundsenii</name>
    <dbReference type="NCBI Taxonomy" id="2006685"/>
    <lineage>
        <taxon>Bacteria</taxon>
        <taxon>Pseudomonadati</taxon>
        <taxon>Bacteroidota</taxon>
        <taxon>Cytophagia</taxon>
        <taxon>Cytophagales</taxon>
        <taxon>Hymenobacteraceae</taxon>
        <taxon>Hymenobacter</taxon>
    </lineage>
</organism>
<dbReference type="GO" id="GO:0042744">
    <property type="term" value="P:hydrogen peroxide catabolic process"/>
    <property type="evidence" value="ECO:0007669"/>
    <property type="project" value="TreeGrafter"/>
</dbReference>
<accession>A0A246FJ92</accession>
<dbReference type="RefSeq" id="WP_088464972.1">
    <property type="nucleotide sequence ID" value="NZ_NIRR01000022.1"/>
</dbReference>
<comment type="caution">
    <text evidence="7">The sequence shown here is derived from an EMBL/GenBank/DDBJ whole genome shotgun (WGS) entry which is preliminary data.</text>
</comment>
<dbReference type="EMBL" id="NIRR01000022">
    <property type="protein sequence ID" value="OWP62634.1"/>
    <property type="molecule type" value="Genomic_DNA"/>
</dbReference>
<gene>
    <name evidence="7" type="ORF">CDA63_13420</name>
</gene>
<dbReference type="PIRSF" id="PIRSF000239">
    <property type="entry name" value="AHPC"/>
    <property type="match status" value="1"/>
</dbReference>
<keyword evidence="2" id="KW-0560">Oxidoreductase</keyword>
<dbReference type="CDD" id="cd03015">
    <property type="entry name" value="PRX_Typ2cys"/>
    <property type="match status" value="1"/>
</dbReference>
<reference evidence="7 8" key="1">
    <citation type="submission" date="2017-06" db="EMBL/GenBank/DDBJ databases">
        <title>Hymenobacter amundsenii sp. nov. isolated from regoliths in Antarctica.</title>
        <authorList>
            <person name="Sedlacek I."/>
            <person name="Kralova S."/>
            <person name="Pantucek R."/>
            <person name="Svec P."/>
            <person name="Holochova P."/>
            <person name="Stankova E."/>
            <person name="Vrbovska V."/>
            <person name="Busse H.-J."/>
        </authorList>
    </citation>
    <scope>NUCLEOTIDE SEQUENCE [LARGE SCALE GENOMIC DNA]</scope>
    <source>
        <strain evidence="7 8">CCM 8682</strain>
    </source>
</reference>
<dbReference type="Proteomes" id="UP000197277">
    <property type="component" value="Unassembled WGS sequence"/>
</dbReference>
<dbReference type="Pfam" id="PF00578">
    <property type="entry name" value="AhpC-TSA"/>
    <property type="match status" value="1"/>
</dbReference>
<dbReference type="GO" id="GO:0033554">
    <property type="term" value="P:cellular response to stress"/>
    <property type="evidence" value="ECO:0007669"/>
    <property type="project" value="TreeGrafter"/>
</dbReference>
<proteinExistence type="inferred from homology"/>
<evidence type="ECO:0000313" key="8">
    <source>
        <dbReference type="Proteomes" id="UP000197277"/>
    </source>
</evidence>
<dbReference type="SUPFAM" id="SSF52833">
    <property type="entry name" value="Thioredoxin-like"/>
    <property type="match status" value="1"/>
</dbReference>
<dbReference type="InterPro" id="IPR036249">
    <property type="entry name" value="Thioredoxin-like_sf"/>
</dbReference>
<keyword evidence="8" id="KW-1185">Reference proteome</keyword>
<dbReference type="Gene3D" id="3.40.30.10">
    <property type="entry name" value="Glutaredoxin"/>
    <property type="match status" value="1"/>
</dbReference>
<dbReference type="PROSITE" id="PS51352">
    <property type="entry name" value="THIOREDOXIN_2"/>
    <property type="match status" value="1"/>
</dbReference>
<sequence length="187" mass="20870">MAVLVGKRAPSFKAIAVVDGQFEEEFSLDRYLGKKHVIFFFYPADFSSLCPTEILAFQDRLADFESRGVAIVGCSTDTHYAHLAWLHTPRAIGGIEGTTYPLVADDTKTIASNYDVLGGHYDYNEAGEMTFIGSPQAYRGLFLIDKDGIVRHQVVNDRALARNIDEALRMVEAFQYFEENGEICPTT</sequence>
<dbReference type="PANTHER" id="PTHR10681">
    <property type="entry name" value="THIOREDOXIN PEROXIDASE"/>
    <property type="match status" value="1"/>
</dbReference>
<evidence type="ECO:0000256" key="2">
    <source>
        <dbReference type="ARBA" id="ARBA00023002"/>
    </source>
</evidence>
<dbReference type="InterPro" id="IPR013766">
    <property type="entry name" value="Thioredoxin_domain"/>
</dbReference>
<comment type="function">
    <text evidence="4">Thiol-specific peroxidase that catalyzes the reduction of hydrogen peroxide and organic hydroperoxides to water and alcohols, respectively. Plays a role in cell protection against oxidative stress by detoxifying peroxides.</text>
</comment>
<evidence type="ECO:0000256" key="3">
    <source>
        <dbReference type="ARBA" id="ARBA00032824"/>
    </source>
</evidence>
<dbReference type="InterPro" id="IPR024706">
    <property type="entry name" value="Peroxiredoxin_AhpC-typ"/>
</dbReference>
<evidence type="ECO:0000259" key="6">
    <source>
        <dbReference type="PROSITE" id="PS51352"/>
    </source>
</evidence>
<name>A0A246FJ92_9BACT</name>
<dbReference type="InterPro" id="IPR000866">
    <property type="entry name" value="AhpC/TSA"/>
</dbReference>
<dbReference type="GO" id="GO:0008379">
    <property type="term" value="F:thioredoxin peroxidase activity"/>
    <property type="evidence" value="ECO:0007669"/>
    <property type="project" value="TreeGrafter"/>
</dbReference>
<evidence type="ECO:0000256" key="1">
    <source>
        <dbReference type="ARBA" id="ARBA00009796"/>
    </source>
</evidence>
<dbReference type="GO" id="GO:0005829">
    <property type="term" value="C:cytosol"/>
    <property type="evidence" value="ECO:0007669"/>
    <property type="project" value="TreeGrafter"/>
</dbReference>
<dbReference type="OrthoDB" id="9812811at2"/>
<dbReference type="GO" id="GO:0006979">
    <property type="term" value="P:response to oxidative stress"/>
    <property type="evidence" value="ECO:0007669"/>
    <property type="project" value="TreeGrafter"/>
</dbReference>
<dbReference type="InterPro" id="IPR050217">
    <property type="entry name" value="Peroxiredoxin"/>
</dbReference>
<evidence type="ECO:0000256" key="4">
    <source>
        <dbReference type="ARBA" id="ARBA00037420"/>
    </source>
</evidence>
<evidence type="ECO:0000313" key="7">
    <source>
        <dbReference type="EMBL" id="OWP62634.1"/>
    </source>
</evidence>
<dbReference type="GO" id="GO:0045454">
    <property type="term" value="P:cell redox homeostasis"/>
    <property type="evidence" value="ECO:0007669"/>
    <property type="project" value="TreeGrafter"/>
</dbReference>
<feature type="domain" description="Thioredoxin" evidence="6">
    <location>
        <begin position="3"/>
        <end position="176"/>
    </location>
</feature>
<feature type="active site" description="Cysteine sulfenic acid (-SOH) intermediate; for peroxidase activity" evidence="5">
    <location>
        <position position="50"/>
    </location>
</feature>
<evidence type="ECO:0000256" key="5">
    <source>
        <dbReference type="PIRSR" id="PIRSR000239-1"/>
    </source>
</evidence>